<protein>
    <submittedName>
        <fullName evidence="1">Uncharacterized protein</fullName>
    </submittedName>
</protein>
<proteinExistence type="predicted"/>
<organism evidence="1">
    <name type="scientific">marine sediment metagenome</name>
    <dbReference type="NCBI Taxonomy" id="412755"/>
    <lineage>
        <taxon>unclassified sequences</taxon>
        <taxon>metagenomes</taxon>
        <taxon>ecological metagenomes</taxon>
    </lineage>
</organism>
<sequence length="105" mass="11992">MARFLSAILTRDGGILTSPDTNDDHETLIAQAKLRENGMDYYVRVVFAPSTRRYQDIDSYVLGIMATERPGWLDEDRYNEAIKHLRCIVESMIASGKVPRDRRAS</sequence>
<dbReference type="EMBL" id="LAZR01064101">
    <property type="protein sequence ID" value="KKK58197.1"/>
    <property type="molecule type" value="Genomic_DNA"/>
</dbReference>
<gene>
    <name evidence="1" type="ORF">LCGC14_3046870</name>
</gene>
<reference evidence="1" key="1">
    <citation type="journal article" date="2015" name="Nature">
        <title>Complex archaea that bridge the gap between prokaryotes and eukaryotes.</title>
        <authorList>
            <person name="Spang A."/>
            <person name="Saw J.H."/>
            <person name="Jorgensen S.L."/>
            <person name="Zaremba-Niedzwiedzka K."/>
            <person name="Martijn J."/>
            <person name="Lind A.E."/>
            <person name="van Eijk R."/>
            <person name="Schleper C."/>
            <person name="Guy L."/>
            <person name="Ettema T.J."/>
        </authorList>
    </citation>
    <scope>NUCLEOTIDE SEQUENCE</scope>
</reference>
<name>A0A0F8WMU4_9ZZZZ</name>
<evidence type="ECO:0000313" key="1">
    <source>
        <dbReference type="EMBL" id="KKK58197.1"/>
    </source>
</evidence>
<dbReference type="AlphaFoldDB" id="A0A0F8WMU4"/>
<comment type="caution">
    <text evidence="1">The sequence shown here is derived from an EMBL/GenBank/DDBJ whole genome shotgun (WGS) entry which is preliminary data.</text>
</comment>
<accession>A0A0F8WMU4</accession>